<keyword evidence="3" id="KW-1185">Reference proteome</keyword>
<keyword evidence="1" id="KW-0812">Transmembrane</keyword>
<dbReference type="AlphaFoldDB" id="A0A9K3HLX9"/>
<feature type="transmembrane region" description="Helical" evidence="1">
    <location>
        <begin position="21"/>
        <end position="43"/>
    </location>
</feature>
<sequence length="119" mass="12997">MPSSRKFFHARHPSNIITRKSLALVLSLLIGFAGLLLFSIVVFRQDITTGVYDKPLSVSVVWDQSGGGGLVSGGVQKRHKVMGFVGIQTGFASVGRRRALRKTWFPSDHQGFNGKPLTT</sequence>
<reference evidence="2" key="2">
    <citation type="submission" date="2020-06" db="EMBL/GenBank/DDBJ databases">
        <title>Helianthus annuus Genome sequencing and assembly Release 2.</title>
        <authorList>
            <person name="Gouzy J."/>
            <person name="Langlade N."/>
            <person name="Munos S."/>
        </authorList>
    </citation>
    <scope>NUCLEOTIDE SEQUENCE</scope>
    <source>
        <tissue evidence="2">Leaves</tissue>
    </source>
</reference>
<protein>
    <submittedName>
        <fullName evidence="2">Glycosyl transferase, family 31</fullName>
    </submittedName>
</protein>
<accession>A0A9K3HLX9</accession>
<organism evidence="2 3">
    <name type="scientific">Helianthus annuus</name>
    <name type="common">Common sunflower</name>
    <dbReference type="NCBI Taxonomy" id="4232"/>
    <lineage>
        <taxon>Eukaryota</taxon>
        <taxon>Viridiplantae</taxon>
        <taxon>Streptophyta</taxon>
        <taxon>Embryophyta</taxon>
        <taxon>Tracheophyta</taxon>
        <taxon>Spermatophyta</taxon>
        <taxon>Magnoliopsida</taxon>
        <taxon>eudicotyledons</taxon>
        <taxon>Gunneridae</taxon>
        <taxon>Pentapetalae</taxon>
        <taxon>asterids</taxon>
        <taxon>campanulids</taxon>
        <taxon>Asterales</taxon>
        <taxon>Asteraceae</taxon>
        <taxon>Asteroideae</taxon>
        <taxon>Heliantheae alliance</taxon>
        <taxon>Heliantheae</taxon>
        <taxon>Helianthus</taxon>
    </lineage>
</organism>
<comment type="caution">
    <text evidence="2">The sequence shown here is derived from an EMBL/GenBank/DDBJ whole genome shotgun (WGS) entry which is preliminary data.</text>
</comment>
<keyword evidence="1" id="KW-1133">Transmembrane helix</keyword>
<evidence type="ECO:0000313" key="2">
    <source>
        <dbReference type="EMBL" id="KAF5780849.1"/>
    </source>
</evidence>
<gene>
    <name evidence="2" type="ORF">HanXRQr2_Chr11g0476641</name>
</gene>
<evidence type="ECO:0000256" key="1">
    <source>
        <dbReference type="SAM" id="Phobius"/>
    </source>
</evidence>
<dbReference type="EMBL" id="MNCJ02000326">
    <property type="protein sequence ID" value="KAF5780849.1"/>
    <property type="molecule type" value="Genomic_DNA"/>
</dbReference>
<proteinExistence type="predicted"/>
<keyword evidence="2" id="KW-0808">Transferase</keyword>
<reference evidence="2" key="1">
    <citation type="journal article" date="2017" name="Nature">
        <title>The sunflower genome provides insights into oil metabolism, flowering and Asterid evolution.</title>
        <authorList>
            <person name="Badouin H."/>
            <person name="Gouzy J."/>
            <person name="Grassa C.J."/>
            <person name="Murat F."/>
            <person name="Staton S.E."/>
            <person name="Cottret L."/>
            <person name="Lelandais-Briere C."/>
            <person name="Owens G.L."/>
            <person name="Carrere S."/>
            <person name="Mayjonade B."/>
            <person name="Legrand L."/>
            <person name="Gill N."/>
            <person name="Kane N.C."/>
            <person name="Bowers J.E."/>
            <person name="Hubner S."/>
            <person name="Bellec A."/>
            <person name="Berard A."/>
            <person name="Berges H."/>
            <person name="Blanchet N."/>
            <person name="Boniface M.C."/>
            <person name="Brunel D."/>
            <person name="Catrice O."/>
            <person name="Chaidir N."/>
            <person name="Claudel C."/>
            <person name="Donnadieu C."/>
            <person name="Faraut T."/>
            <person name="Fievet G."/>
            <person name="Helmstetter N."/>
            <person name="King M."/>
            <person name="Knapp S.J."/>
            <person name="Lai Z."/>
            <person name="Le Paslier M.C."/>
            <person name="Lippi Y."/>
            <person name="Lorenzon L."/>
            <person name="Mandel J.R."/>
            <person name="Marage G."/>
            <person name="Marchand G."/>
            <person name="Marquand E."/>
            <person name="Bret-Mestries E."/>
            <person name="Morien E."/>
            <person name="Nambeesan S."/>
            <person name="Nguyen T."/>
            <person name="Pegot-Espagnet P."/>
            <person name="Pouilly N."/>
            <person name="Raftis F."/>
            <person name="Sallet E."/>
            <person name="Schiex T."/>
            <person name="Thomas J."/>
            <person name="Vandecasteele C."/>
            <person name="Vares D."/>
            <person name="Vear F."/>
            <person name="Vautrin S."/>
            <person name="Crespi M."/>
            <person name="Mangin B."/>
            <person name="Burke J.M."/>
            <person name="Salse J."/>
            <person name="Munos S."/>
            <person name="Vincourt P."/>
            <person name="Rieseberg L.H."/>
            <person name="Langlade N.B."/>
        </authorList>
    </citation>
    <scope>NUCLEOTIDE SEQUENCE</scope>
    <source>
        <tissue evidence="2">Leaves</tissue>
    </source>
</reference>
<keyword evidence="1" id="KW-0472">Membrane</keyword>
<dbReference type="Proteomes" id="UP000215914">
    <property type="component" value="Unassembled WGS sequence"/>
</dbReference>
<evidence type="ECO:0000313" key="3">
    <source>
        <dbReference type="Proteomes" id="UP000215914"/>
    </source>
</evidence>
<name>A0A9K3HLX9_HELAN</name>
<dbReference type="GO" id="GO:0016740">
    <property type="term" value="F:transferase activity"/>
    <property type="evidence" value="ECO:0007669"/>
    <property type="project" value="UniProtKB-KW"/>
</dbReference>
<dbReference type="Gramene" id="mRNA:HanXRQr2_Chr11g0476641">
    <property type="protein sequence ID" value="CDS:HanXRQr2_Chr11g0476641.1"/>
    <property type="gene ID" value="HanXRQr2_Chr11g0476641"/>
</dbReference>